<dbReference type="Pfam" id="PF01909">
    <property type="entry name" value="NTP_transf_2"/>
    <property type="match status" value="1"/>
</dbReference>
<proteinExistence type="predicted"/>
<dbReference type="Proteomes" id="UP000245412">
    <property type="component" value="Unassembled WGS sequence"/>
</dbReference>
<gene>
    <name evidence="2" type="ORF">C7383_1193</name>
</gene>
<dbReference type="Gene3D" id="3.30.460.10">
    <property type="entry name" value="Beta Polymerase, domain 2"/>
    <property type="match status" value="1"/>
</dbReference>
<organism evidence="2 3">
    <name type="scientific">Murimonas intestini</name>
    <dbReference type="NCBI Taxonomy" id="1337051"/>
    <lineage>
        <taxon>Bacteria</taxon>
        <taxon>Bacillati</taxon>
        <taxon>Bacillota</taxon>
        <taxon>Clostridia</taxon>
        <taxon>Lachnospirales</taxon>
        <taxon>Lachnospiraceae</taxon>
        <taxon>Murimonas</taxon>
    </lineage>
</organism>
<evidence type="ECO:0000313" key="2">
    <source>
        <dbReference type="EMBL" id="PWJ72299.1"/>
    </source>
</evidence>
<reference evidence="2 3" key="1">
    <citation type="submission" date="2018-05" db="EMBL/GenBank/DDBJ databases">
        <authorList>
            <person name="Goeker M."/>
            <person name="Huntemann M."/>
            <person name="Clum A."/>
            <person name="Pillay M."/>
            <person name="Palaniappan K."/>
            <person name="Varghese N."/>
            <person name="Mikhailova N."/>
            <person name="Stamatis D."/>
            <person name="Reddy T."/>
            <person name="Daum C."/>
            <person name="Shapiro N."/>
            <person name="Ivanova N."/>
            <person name="Kyrpides N."/>
            <person name="Woyke T."/>
        </authorList>
    </citation>
    <scope>NUCLEOTIDE SEQUENCE [LARGE SCALE GENOMIC DNA]</scope>
    <source>
        <strain evidence="2 3">DSM 26524</strain>
    </source>
</reference>
<sequence length="77" mass="8944">MLVTIQPLLNQYIEALTKIYGTYLKSFILYGTYARSDYTRDSEIDIKAIAKREEYSNKLIQIYPFSVNVEKIGSEVI</sequence>
<feature type="domain" description="Polymerase nucleotidyl transferase" evidence="1">
    <location>
        <begin position="10"/>
        <end position="62"/>
    </location>
</feature>
<protein>
    <submittedName>
        <fullName evidence="2">Nucleotidyltransferase-like protein</fullName>
    </submittedName>
</protein>
<dbReference type="SUPFAM" id="SSF81301">
    <property type="entry name" value="Nucleotidyltransferase"/>
    <property type="match status" value="1"/>
</dbReference>
<dbReference type="InterPro" id="IPR043519">
    <property type="entry name" value="NT_sf"/>
</dbReference>
<evidence type="ECO:0000313" key="3">
    <source>
        <dbReference type="Proteomes" id="UP000245412"/>
    </source>
</evidence>
<evidence type="ECO:0000259" key="1">
    <source>
        <dbReference type="Pfam" id="PF01909"/>
    </source>
</evidence>
<dbReference type="EMBL" id="QGGY01000019">
    <property type="protein sequence ID" value="PWJ72299.1"/>
    <property type="molecule type" value="Genomic_DNA"/>
</dbReference>
<name>A0AB73SY41_9FIRM</name>
<dbReference type="RefSeq" id="WP_257497797.1">
    <property type="nucleotide sequence ID" value="NZ_JANKBI010000020.1"/>
</dbReference>
<dbReference type="AlphaFoldDB" id="A0AB73SY41"/>
<dbReference type="GO" id="GO:0016779">
    <property type="term" value="F:nucleotidyltransferase activity"/>
    <property type="evidence" value="ECO:0007669"/>
    <property type="project" value="InterPro"/>
</dbReference>
<dbReference type="InterPro" id="IPR002934">
    <property type="entry name" value="Polymerase_NTP_transf_dom"/>
</dbReference>
<keyword evidence="3" id="KW-1185">Reference proteome</keyword>
<accession>A0AB73SY41</accession>
<comment type="caution">
    <text evidence="2">The sequence shown here is derived from an EMBL/GenBank/DDBJ whole genome shotgun (WGS) entry which is preliminary data.</text>
</comment>